<organism evidence="4 5">
    <name type="scientific">Saccharopolyspora gloriosae</name>
    <dbReference type="NCBI Taxonomy" id="455344"/>
    <lineage>
        <taxon>Bacteria</taxon>
        <taxon>Bacillati</taxon>
        <taxon>Actinomycetota</taxon>
        <taxon>Actinomycetes</taxon>
        <taxon>Pseudonocardiales</taxon>
        <taxon>Pseudonocardiaceae</taxon>
        <taxon>Saccharopolyspora</taxon>
    </lineage>
</organism>
<dbReference type="Pfam" id="PF10756">
    <property type="entry name" value="bPH_6"/>
    <property type="match status" value="1"/>
</dbReference>
<evidence type="ECO:0000256" key="1">
    <source>
        <dbReference type="SAM" id="MobiDB-lite"/>
    </source>
</evidence>
<dbReference type="InterPro" id="IPR019692">
    <property type="entry name" value="CFP-6_PH"/>
</dbReference>
<keyword evidence="2" id="KW-0812">Transmembrane</keyword>
<feature type="transmembrane region" description="Helical" evidence="2">
    <location>
        <begin position="134"/>
        <end position="154"/>
    </location>
</feature>
<reference evidence="4 5" key="1">
    <citation type="submission" date="2020-08" db="EMBL/GenBank/DDBJ databases">
        <title>Sequencing the genomes of 1000 actinobacteria strains.</title>
        <authorList>
            <person name="Klenk H.-P."/>
        </authorList>
    </citation>
    <scope>NUCLEOTIDE SEQUENCE [LARGE SCALE GENOMIC DNA]</scope>
    <source>
        <strain evidence="4 5">DSM 45582</strain>
    </source>
</reference>
<evidence type="ECO:0000313" key="5">
    <source>
        <dbReference type="Proteomes" id="UP000580474"/>
    </source>
</evidence>
<dbReference type="Proteomes" id="UP000580474">
    <property type="component" value="Unassembled WGS sequence"/>
</dbReference>
<dbReference type="AlphaFoldDB" id="A0A840NNE4"/>
<evidence type="ECO:0000259" key="3">
    <source>
        <dbReference type="Pfam" id="PF10756"/>
    </source>
</evidence>
<feature type="compositionally biased region" description="Basic and acidic residues" evidence="1">
    <location>
        <begin position="35"/>
        <end position="45"/>
    </location>
</feature>
<feature type="compositionally biased region" description="Polar residues" evidence="1">
    <location>
        <begin position="46"/>
        <end position="59"/>
    </location>
</feature>
<dbReference type="EMBL" id="JACHIV010000001">
    <property type="protein sequence ID" value="MBB5071515.1"/>
    <property type="molecule type" value="Genomic_DNA"/>
</dbReference>
<evidence type="ECO:0000313" key="4">
    <source>
        <dbReference type="EMBL" id="MBB5071515.1"/>
    </source>
</evidence>
<protein>
    <recommendedName>
        <fullName evidence="3">Low molecular weight protein antigen 6 PH domain-containing protein</fullName>
    </recommendedName>
</protein>
<keyword evidence="2" id="KW-1133">Transmembrane helix</keyword>
<feature type="compositionally biased region" description="Low complexity" evidence="1">
    <location>
        <begin position="69"/>
        <end position="79"/>
    </location>
</feature>
<feature type="domain" description="Low molecular weight protein antigen 6 PH" evidence="3">
    <location>
        <begin position="177"/>
        <end position="247"/>
    </location>
</feature>
<evidence type="ECO:0000256" key="2">
    <source>
        <dbReference type="SAM" id="Phobius"/>
    </source>
</evidence>
<keyword evidence="5" id="KW-1185">Reference proteome</keyword>
<feature type="compositionally biased region" description="Low complexity" evidence="1">
    <location>
        <begin position="21"/>
        <end position="34"/>
    </location>
</feature>
<comment type="caution">
    <text evidence="4">The sequence shown here is derived from an EMBL/GenBank/DDBJ whole genome shotgun (WGS) entry which is preliminary data.</text>
</comment>
<name>A0A840NNE4_9PSEU</name>
<accession>A0A840NNE4</accession>
<feature type="region of interest" description="Disordered" evidence="1">
    <location>
        <begin position="1"/>
        <end position="116"/>
    </location>
</feature>
<feature type="compositionally biased region" description="Basic and acidic residues" evidence="1">
    <location>
        <begin position="100"/>
        <end position="111"/>
    </location>
</feature>
<feature type="compositionally biased region" description="Basic and acidic residues" evidence="1">
    <location>
        <begin position="284"/>
        <end position="302"/>
    </location>
</feature>
<proteinExistence type="predicted"/>
<feature type="region of interest" description="Disordered" evidence="1">
    <location>
        <begin position="240"/>
        <end position="302"/>
    </location>
</feature>
<sequence length="302" mass="31188">MSESPAASERPGENGPGRTGSGSAPAESGSPDAAGSERAEAEGTREVSTSEEQGTTGTATRDAAELPDAATSGAGTSEATAEREIVEPNSGEQDSAENAPGERDAAPEDPARPAVAKATAGRAKALPKSLTFQLTRISLLAVFAVAISVTPIAFAQPFPLLLPAYLIPLALGYAIMRPRTVVTAERISSRGQFSTTRFGWDELASVRLDEKRWVRAVLVSGKEVVLPAIRVRDLPRLAELSGGRLPDPNAAPAQPETGEDEPADDTASEPPAADQQPSETGADPAERAESGDDGRTGPKSAD</sequence>
<feature type="transmembrane region" description="Helical" evidence="2">
    <location>
        <begin position="160"/>
        <end position="176"/>
    </location>
</feature>
<keyword evidence="2" id="KW-0472">Membrane</keyword>
<dbReference type="RefSeq" id="WP_184481917.1">
    <property type="nucleotide sequence ID" value="NZ_JACHIV010000001.1"/>
</dbReference>
<gene>
    <name evidence="4" type="ORF">BJ969_004603</name>
</gene>
<feature type="compositionally biased region" description="Acidic residues" evidence="1">
    <location>
        <begin position="257"/>
        <end position="267"/>
    </location>
</feature>